<feature type="coiled-coil region" evidence="7">
    <location>
        <begin position="101"/>
        <end position="139"/>
    </location>
</feature>
<dbReference type="CDD" id="cd22431">
    <property type="entry name" value="KH-I_RNaseY"/>
    <property type="match status" value="1"/>
</dbReference>
<evidence type="ECO:0000256" key="7">
    <source>
        <dbReference type="SAM" id="Coils"/>
    </source>
</evidence>
<dbReference type="GO" id="GO:0005886">
    <property type="term" value="C:plasma membrane"/>
    <property type="evidence" value="ECO:0007669"/>
    <property type="project" value="UniProtKB-UniRule"/>
</dbReference>
<dbReference type="InterPro" id="IPR006675">
    <property type="entry name" value="HDIG_dom"/>
</dbReference>
<dbReference type="InterPro" id="IPR006674">
    <property type="entry name" value="HD_domain"/>
</dbReference>
<dbReference type="InterPro" id="IPR003607">
    <property type="entry name" value="HD/PDEase_dom"/>
</dbReference>
<dbReference type="HAMAP" id="MF_00335">
    <property type="entry name" value="RNase_Y"/>
    <property type="match status" value="1"/>
</dbReference>
<evidence type="ECO:0000256" key="6">
    <source>
        <dbReference type="NCBIfam" id="TIGR03319"/>
    </source>
</evidence>
<dbReference type="SUPFAM" id="SSF54791">
    <property type="entry name" value="Eukaryotic type KH-domain (KH-domain type I)"/>
    <property type="match status" value="1"/>
</dbReference>
<dbReference type="NCBIfam" id="TIGR03319">
    <property type="entry name" value="RNase_Y"/>
    <property type="match status" value="1"/>
</dbReference>
<dbReference type="Gene3D" id="3.30.1370.10">
    <property type="entry name" value="K Homology domain, type 1"/>
    <property type="match status" value="1"/>
</dbReference>
<dbReference type="GO" id="GO:0006402">
    <property type="term" value="P:mRNA catabolic process"/>
    <property type="evidence" value="ECO:0007669"/>
    <property type="project" value="UniProtKB-UniRule"/>
</dbReference>
<dbReference type="InterPro" id="IPR036612">
    <property type="entry name" value="KH_dom_type_1_sf"/>
</dbReference>
<dbReference type="PROSITE" id="PS50084">
    <property type="entry name" value="KH_TYPE_1"/>
    <property type="match status" value="1"/>
</dbReference>
<dbReference type="SMART" id="SM00322">
    <property type="entry name" value="KH"/>
    <property type="match status" value="1"/>
</dbReference>
<dbReference type="SMART" id="SM00471">
    <property type="entry name" value="HDc"/>
    <property type="match status" value="1"/>
</dbReference>
<dbReference type="InterPro" id="IPR004087">
    <property type="entry name" value="KH_dom"/>
</dbReference>
<dbReference type="GO" id="GO:0004521">
    <property type="term" value="F:RNA endonuclease activity"/>
    <property type="evidence" value="ECO:0007669"/>
    <property type="project" value="UniProtKB-UniRule"/>
</dbReference>
<evidence type="ECO:0000256" key="4">
    <source>
        <dbReference type="ARBA" id="ARBA00022884"/>
    </source>
</evidence>
<keyword evidence="7" id="KW-0175">Coiled coil</keyword>
<dbReference type="PANTHER" id="PTHR12826">
    <property type="entry name" value="RIBONUCLEASE Y"/>
    <property type="match status" value="1"/>
</dbReference>
<feature type="domain" description="HD" evidence="8">
    <location>
        <begin position="325"/>
        <end position="418"/>
    </location>
</feature>
<proteinExistence type="inferred from homology"/>
<dbReference type="AlphaFoldDB" id="A0A1G2E3R1"/>
<accession>A0A1G2E3R1</accession>
<dbReference type="EC" id="3.1.-.-" evidence="5 6"/>
<keyword evidence="4 5" id="KW-0694">RNA-binding</keyword>
<dbReference type="Pfam" id="PF01966">
    <property type="entry name" value="HD"/>
    <property type="match status" value="1"/>
</dbReference>
<dbReference type="PROSITE" id="PS51831">
    <property type="entry name" value="HD"/>
    <property type="match status" value="1"/>
</dbReference>
<gene>
    <name evidence="5" type="primary">rny</name>
    <name evidence="9" type="ORF">A2654_01995</name>
</gene>
<dbReference type="InterPro" id="IPR004088">
    <property type="entry name" value="KH_dom_type_1"/>
</dbReference>
<evidence type="ECO:0000256" key="2">
    <source>
        <dbReference type="ARBA" id="ARBA00022759"/>
    </source>
</evidence>
<evidence type="ECO:0000256" key="5">
    <source>
        <dbReference type="HAMAP-Rule" id="MF_00335"/>
    </source>
</evidence>
<name>A0A1G2E3R1_9BACT</name>
<evidence type="ECO:0000313" key="10">
    <source>
        <dbReference type="Proteomes" id="UP000178721"/>
    </source>
</evidence>
<dbReference type="Pfam" id="PF12072">
    <property type="entry name" value="RNase_Y_N"/>
    <property type="match status" value="1"/>
</dbReference>
<evidence type="ECO:0000259" key="8">
    <source>
        <dbReference type="PROSITE" id="PS51831"/>
    </source>
</evidence>
<sequence length="509" mass="56878">MNLLLPFVAAFIALAAGSVLGYLARQSIAKKRIGSIEQKLQEKAAQAKQESETIISQAREKASVVLNTVKKEEDQTRNRLLKAEHFLLKREDILDQRFLDYEKKEKDFEEKVTKLKEVKENLEALKQEALAKLEKTSGLNRDEAKKELLLNCEKEFELEIMQKLRKLEGDGKEKLQDRAKEIIALAIQKYALSQVQEMTTTTVALPNDEIKGRIIGKEGRNIKTLEKLTGVEIIVDETPEAVVISGFDPIRRQIAKTALEKLIHDGRIQPARIEEVVQKTQEEIVTQIKEAGQAAIYDTNIIGLDPKIVQLLGRLRFRTSYGQNVLLHSIEVSHLAGALAAEIGANIGLAKKAGLLHDIGKAVDQQIEGSHVDIGMKILEKFGVEKAVISAMKSHHEEYPSEILEAVIVQAADQISGARPGARKDTLENYLKRLGELEAIATSFGGVEKAYAIQAGREIRVFVKPEQIDDLASHQLAKEIAKRIEDELNYPGEIKVNVIRESRVVEYAK</sequence>
<dbReference type="GO" id="GO:0003723">
    <property type="term" value="F:RNA binding"/>
    <property type="evidence" value="ECO:0007669"/>
    <property type="project" value="UniProtKB-UniRule"/>
</dbReference>
<dbReference type="Pfam" id="PF00013">
    <property type="entry name" value="KH_1"/>
    <property type="match status" value="1"/>
</dbReference>
<evidence type="ECO:0000256" key="1">
    <source>
        <dbReference type="ARBA" id="ARBA00022722"/>
    </source>
</evidence>
<dbReference type="InterPro" id="IPR022711">
    <property type="entry name" value="RNase_Y_N"/>
</dbReference>
<dbReference type="Proteomes" id="UP000178721">
    <property type="component" value="Unassembled WGS sequence"/>
</dbReference>
<reference evidence="9 10" key="1">
    <citation type="journal article" date="2016" name="Nat. Commun.">
        <title>Thousands of microbial genomes shed light on interconnected biogeochemical processes in an aquifer system.</title>
        <authorList>
            <person name="Anantharaman K."/>
            <person name="Brown C.T."/>
            <person name="Hug L.A."/>
            <person name="Sharon I."/>
            <person name="Castelle C.J."/>
            <person name="Probst A.J."/>
            <person name="Thomas B.C."/>
            <person name="Singh A."/>
            <person name="Wilkins M.J."/>
            <person name="Karaoz U."/>
            <person name="Brodie E.L."/>
            <person name="Williams K.H."/>
            <person name="Hubbard S.S."/>
            <person name="Banfield J.F."/>
        </authorList>
    </citation>
    <scope>NUCLEOTIDE SEQUENCE [LARGE SCALE GENOMIC DNA]</scope>
</reference>
<protein>
    <recommendedName>
        <fullName evidence="5 6">Ribonuclease Y</fullName>
        <shortName evidence="5">RNase Y</shortName>
        <ecNumber evidence="5 6">3.1.-.-</ecNumber>
    </recommendedName>
</protein>
<keyword evidence="1 5" id="KW-0540">Nuclease</keyword>
<dbReference type="NCBIfam" id="TIGR00277">
    <property type="entry name" value="HDIG"/>
    <property type="match status" value="1"/>
</dbReference>
<dbReference type="SUPFAM" id="SSF109604">
    <property type="entry name" value="HD-domain/PDEase-like"/>
    <property type="match status" value="1"/>
</dbReference>
<comment type="function">
    <text evidence="5">Endoribonuclease that initiates mRNA decay.</text>
</comment>
<dbReference type="EMBL" id="MHMA01000017">
    <property type="protein sequence ID" value="OGZ20319.1"/>
    <property type="molecule type" value="Genomic_DNA"/>
</dbReference>
<keyword evidence="2 5" id="KW-0255">Endonuclease</keyword>
<dbReference type="InterPro" id="IPR017705">
    <property type="entry name" value="Ribonuclease_Y"/>
</dbReference>
<evidence type="ECO:0000313" key="9">
    <source>
        <dbReference type="EMBL" id="OGZ20319.1"/>
    </source>
</evidence>
<comment type="similarity">
    <text evidence="5">Belongs to the RNase Y family.</text>
</comment>
<keyword evidence="3 5" id="KW-0378">Hydrolase</keyword>
<dbReference type="CDD" id="cd00077">
    <property type="entry name" value="HDc"/>
    <property type="match status" value="1"/>
</dbReference>
<comment type="caution">
    <text evidence="9">The sequence shown here is derived from an EMBL/GenBank/DDBJ whole genome shotgun (WGS) entry which is preliminary data.</text>
</comment>
<dbReference type="PANTHER" id="PTHR12826:SF15">
    <property type="entry name" value="RIBONUCLEASE Y"/>
    <property type="match status" value="1"/>
</dbReference>
<dbReference type="Gene3D" id="1.10.3210.10">
    <property type="entry name" value="Hypothetical protein af1432"/>
    <property type="match status" value="1"/>
</dbReference>
<organism evidence="9 10">
    <name type="scientific">Candidatus Nealsonbacteria bacterium RIFCSPHIGHO2_01_FULL_43_31</name>
    <dbReference type="NCBI Taxonomy" id="1801665"/>
    <lineage>
        <taxon>Bacteria</taxon>
        <taxon>Candidatus Nealsoniibacteriota</taxon>
    </lineage>
</organism>
<evidence type="ECO:0000256" key="3">
    <source>
        <dbReference type="ARBA" id="ARBA00022801"/>
    </source>
</evidence>
<dbReference type="GO" id="GO:0016787">
    <property type="term" value="F:hydrolase activity"/>
    <property type="evidence" value="ECO:0007669"/>
    <property type="project" value="UniProtKB-KW"/>
</dbReference>